<proteinExistence type="predicted"/>
<sequence>MRRTKYIMSGGLAFSEDKDMEKLRRFSLKGWHVSGFKFMGYVLEKGEKLDCIYSVDYRPIKEEEEEEYAEFFSSSGWAHIASEGDVHLFRANPGTKPIYTDRETTVEKYENSARPINKLAVPLVLATVLLWVGAMVSYGFLNIFLTVAAIVLSVIAIPAAWTALAAARNRWKANNKKTFVYVSYLLPILVLLIAVLGLLLFDIRAVRMLVYMVIGAIAFPATIWFIMSFSHKMRKDKV</sequence>
<dbReference type="InterPro" id="IPR021359">
    <property type="entry name" value="DUF2812"/>
</dbReference>
<feature type="transmembrane region" description="Helical" evidence="1">
    <location>
        <begin position="147"/>
        <end position="167"/>
    </location>
</feature>
<keyword evidence="3" id="KW-1185">Reference proteome</keyword>
<dbReference type="Proteomes" id="UP000434639">
    <property type="component" value="Unassembled WGS sequence"/>
</dbReference>
<gene>
    <name evidence="2" type="ORF">GKZ89_14160</name>
</gene>
<reference evidence="2 3" key="1">
    <citation type="journal article" date="2017" name="Int. J. Syst. Evol. Microbiol.">
        <title>Bacillus mangrovi sp. nov., isolated from a sediment sample from a mangrove forest.</title>
        <authorList>
            <person name="Gupta V."/>
            <person name="Singh P.K."/>
            <person name="Korpole S."/>
            <person name="Tanuku N.R.S."/>
            <person name="Pinnaka A.K."/>
        </authorList>
    </citation>
    <scope>NUCLEOTIDE SEQUENCE [LARGE SCALE GENOMIC DNA]</scope>
    <source>
        <strain evidence="2 3">KCTC 33872</strain>
    </source>
</reference>
<evidence type="ECO:0000313" key="2">
    <source>
        <dbReference type="EMBL" id="MTH54544.1"/>
    </source>
</evidence>
<accession>A0A7X2S6H0</accession>
<dbReference type="AlphaFoldDB" id="A0A7X2S6H0"/>
<comment type="caution">
    <text evidence="2">The sequence shown here is derived from an EMBL/GenBank/DDBJ whole genome shotgun (WGS) entry which is preliminary data.</text>
</comment>
<name>A0A7X2S6H0_9BACI</name>
<feature type="transmembrane region" description="Helical" evidence="1">
    <location>
        <begin position="119"/>
        <end position="141"/>
    </location>
</feature>
<keyword evidence="1" id="KW-1133">Transmembrane helix</keyword>
<keyword evidence="1" id="KW-0812">Transmembrane</keyword>
<dbReference type="RefSeq" id="WP_155113055.1">
    <property type="nucleotide sequence ID" value="NZ_WMIB01000015.1"/>
</dbReference>
<organism evidence="2 3">
    <name type="scientific">Metabacillus mangrovi</name>
    <dbReference type="NCBI Taxonomy" id="1491830"/>
    <lineage>
        <taxon>Bacteria</taxon>
        <taxon>Bacillati</taxon>
        <taxon>Bacillota</taxon>
        <taxon>Bacilli</taxon>
        <taxon>Bacillales</taxon>
        <taxon>Bacillaceae</taxon>
        <taxon>Metabacillus</taxon>
    </lineage>
</organism>
<keyword evidence="1" id="KW-0472">Membrane</keyword>
<evidence type="ECO:0000313" key="3">
    <source>
        <dbReference type="Proteomes" id="UP000434639"/>
    </source>
</evidence>
<dbReference type="EMBL" id="WMIB01000015">
    <property type="protein sequence ID" value="MTH54544.1"/>
    <property type="molecule type" value="Genomic_DNA"/>
</dbReference>
<dbReference type="Pfam" id="PF11193">
    <property type="entry name" value="DUF2812"/>
    <property type="match status" value="1"/>
</dbReference>
<protein>
    <submittedName>
        <fullName evidence="2">DUF2812 domain-containing protein</fullName>
    </submittedName>
</protein>
<evidence type="ECO:0000256" key="1">
    <source>
        <dbReference type="SAM" id="Phobius"/>
    </source>
</evidence>
<feature type="transmembrane region" description="Helical" evidence="1">
    <location>
        <begin position="179"/>
        <end position="203"/>
    </location>
</feature>
<feature type="transmembrane region" description="Helical" evidence="1">
    <location>
        <begin position="209"/>
        <end position="227"/>
    </location>
</feature>
<dbReference type="OrthoDB" id="1928173at2"/>